<comment type="caution">
    <text evidence="1">The sequence shown here is derived from an EMBL/GenBank/DDBJ whole genome shotgun (WGS) entry which is preliminary data.</text>
</comment>
<dbReference type="Proteomes" id="UP000198427">
    <property type="component" value="Unassembled WGS sequence"/>
</dbReference>
<dbReference type="OrthoDB" id="1451030at2"/>
<dbReference type="AlphaFoldDB" id="A0A2K9HDY8"/>
<dbReference type="KEGG" id="pje:CRM71_11945"/>
<protein>
    <submittedName>
        <fullName evidence="1">Uncharacterized protein</fullName>
    </submittedName>
</protein>
<keyword evidence="2" id="KW-1185">Reference proteome</keyword>
<name>A0A2K9HDY8_9BACT</name>
<dbReference type="RefSeq" id="WP_089367028.1">
    <property type="nucleotide sequence ID" value="NZ_CP023864.1"/>
</dbReference>
<dbReference type="InterPro" id="IPR032562">
    <property type="entry name" value="DUF4929"/>
</dbReference>
<proteinExistence type="predicted"/>
<dbReference type="GeneID" id="94030076"/>
<gene>
    <name evidence="1" type="ORF">SAMN06265364_13614</name>
</gene>
<reference evidence="1 2" key="1">
    <citation type="submission" date="2017-06" db="EMBL/GenBank/DDBJ databases">
        <authorList>
            <person name="Varghese N."/>
            <person name="Submissions S."/>
        </authorList>
    </citation>
    <scope>NUCLEOTIDE SEQUENCE [LARGE SCALE GENOMIC DNA]</scope>
    <source>
        <strain evidence="1 2">DSM 26989</strain>
    </source>
</reference>
<dbReference type="EMBL" id="FZNZ01000036">
    <property type="protein sequence ID" value="SNS07551.1"/>
    <property type="molecule type" value="Genomic_DNA"/>
</dbReference>
<dbReference type="PROSITE" id="PS51257">
    <property type="entry name" value="PROKAR_LIPOPROTEIN"/>
    <property type="match status" value="1"/>
</dbReference>
<dbReference type="Pfam" id="PF16283">
    <property type="entry name" value="DUF4929"/>
    <property type="match status" value="1"/>
</dbReference>
<organism evidence="1 2">
    <name type="scientific">Prevotella jejuni</name>
    <dbReference type="NCBI Taxonomy" id="1177574"/>
    <lineage>
        <taxon>Bacteria</taxon>
        <taxon>Pseudomonadati</taxon>
        <taxon>Bacteroidota</taxon>
        <taxon>Bacteroidia</taxon>
        <taxon>Bacteroidales</taxon>
        <taxon>Prevotellaceae</taxon>
        <taxon>Prevotella</taxon>
    </lineage>
</organism>
<accession>A0A2K9HDY8</accession>
<evidence type="ECO:0000313" key="1">
    <source>
        <dbReference type="EMBL" id="SNS07551.1"/>
    </source>
</evidence>
<evidence type="ECO:0000313" key="2">
    <source>
        <dbReference type="Proteomes" id="UP000198427"/>
    </source>
</evidence>
<sequence length="409" mass="45550">MKVIKTSVLLLLIVCLTAACSTENKADEEMTNNVALSVVGNAFMNEDDTEGITLHLLIAFAPTKDETINLDIKGNEDEIVRLEQSVVQLKAGQKEATVKVISNTKHLLSMPKTLSISVGNTSNPRIKAADAGVKITVNPDSDIPQLSAHQLQLIEGYKQKYGFDLTNLMGKVPVEATVSFNTEDKESYFKGETQLTTKGYSIITLSEKATEETPVLKIIDNPMGLTSFFYDVLKHKTVEDQEFFLQQPYGNAIVQAIGYDATKEQFSMTLDDIKLVSSSGKIDFLVQRPNAYDELISALPFVYHFSAWERVKKLRDEGALVYVKENGKMVGYQVTDEFLLAGGSIDPQRWLAVSDVSHDTFGNSPSDWIEPSGQFDFTKGTMTFVFPWDFEAANGYEQVRVTYTMHKNK</sequence>